<reference evidence="1 2" key="1">
    <citation type="submission" date="2015-05" db="EMBL/GenBank/DDBJ databases">
        <title>Genome sequencing project for genomic taxonomy and phylogenomics of Bacillus-like bacteria.</title>
        <authorList>
            <person name="Liu B."/>
            <person name="Wang J."/>
            <person name="Zhu Y."/>
            <person name="Liu G."/>
            <person name="Chen Q."/>
            <person name="Chen Z."/>
            <person name="Lan J."/>
            <person name="Che J."/>
            <person name="Ge C."/>
            <person name="Shi H."/>
            <person name="Pan Z."/>
            <person name="Liu X."/>
        </authorList>
    </citation>
    <scope>NUCLEOTIDE SEQUENCE [LARGE SCALE GENOMIC DNA]</scope>
    <source>
        <strain evidence="1 2">DSM 9885</strain>
    </source>
</reference>
<name>A0A837KH81_9BACL</name>
<dbReference type="EMBL" id="LDCN01000021">
    <property type="protein sequence ID" value="KLH95816.1"/>
    <property type="molecule type" value="Genomic_DNA"/>
</dbReference>
<feature type="non-terminal residue" evidence="1">
    <location>
        <position position="515"/>
    </location>
</feature>
<proteinExistence type="predicted"/>
<comment type="caution">
    <text evidence="1">The sequence shown here is derived from an EMBL/GenBank/DDBJ whole genome shotgun (WGS) entry which is preliminary data.</text>
</comment>
<dbReference type="Proteomes" id="UP000035218">
    <property type="component" value="Unassembled WGS sequence"/>
</dbReference>
<gene>
    <name evidence="1" type="ORF">AA984_28790</name>
</gene>
<protein>
    <submittedName>
        <fullName evidence="1">Type IV secretion protein Rhs</fullName>
    </submittedName>
</protein>
<evidence type="ECO:0000313" key="2">
    <source>
        <dbReference type="Proteomes" id="UP000035218"/>
    </source>
</evidence>
<dbReference type="AlphaFoldDB" id="A0A837KH81"/>
<organism evidence="1 2">
    <name type="scientific">Brevibacillus formosus</name>
    <dbReference type="NCBI Taxonomy" id="54913"/>
    <lineage>
        <taxon>Bacteria</taxon>
        <taxon>Bacillati</taxon>
        <taxon>Bacillota</taxon>
        <taxon>Bacilli</taxon>
        <taxon>Bacillales</taxon>
        <taxon>Paenibacillaceae</taxon>
        <taxon>Brevibacillus</taxon>
    </lineage>
</organism>
<sequence>MKFLSIKSILIFLVCSALLTTMIPPSSILANDLLLPNSDNTQSIEASTPNQTIDEIQRSISEQNLNPLPEKREAKNPASYNAEDIASLTWTQLDANTAIEIHQTFDRTLLKYAAYFYPDLLQLLTIEEQAEVKAFYSDQLISQFDHFSQENKALLNRLTPLVQSKVNELKSLEETLDIQAVNTTPPEVLYTEKDQEFRFARSKTEQAVDDVYRAANLVEQDLYLPGKHGLDLDIKRRYHSLSSKISVPSWDDDLDKNEALTNEKFATGWDFNMPRLDVVTREQAATVRDDPYNPGQQIYSTNIDKSPTANRYYISLEDGTSLEYRFNKFVNYPYKDIMFITDKVNQKYTLYYRNLRYEFDVKSGTVVKSNIYGDTIKYNVNSDGEPVSIEDSVGRYVVLKRKQNNTTQDLIVYKDKTETTVLKHIRYHFERKFALRSYDQLVRVEVLPTAGSGSGPYTVANYSYHNPTTKGIAYFNLNKEYTLDKLPTDQTLQDSAKYWESDTKKRKEIDYLLMQ</sequence>
<accession>A0A837KH81</accession>
<evidence type="ECO:0000313" key="1">
    <source>
        <dbReference type="EMBL" id="KLH95816.1"/>
    </source>
</evidence>